<keyword evidence="3" id="KW-1185">Reference proteome</keyword>
<evidence type="ECO:0000313" key="2">
    <source>
        <dbReference type="EMBL" id="KFB10669.1"/>
    </source>
</evidence>
<organism evidence="2 3">
    <name type="scientific">Nitratireductor basaltis</name>
    <dbReference type="NCBI Taxonomy" id="472175"/>
    <lineage>
        <taxon>Bacteria</taxon>
        <taxon>Pseudomonadati</taxon>
        <taxon>Pseudomonadota</taxon>
        <taxon>Alphaproteobacteria</taxon>
        <taxon>Hyphomicrobiales</taxon>
        <taxon>Phyllobacteriaceae</taxon>
        <taxon>Nitratireductor</taxon>
    </lineage>
</organism>
<evidence type="ECO:0000313" key="3">
    <source>
        <dbReference type="Proteomes" id="UP000053675"/>
    </source>
</evidence>
<sequence length="142" mass="14864">MGFLIRAAFWLSLVLLFLPLGGGSDEAGEFQTVGALDTLLAARDAAADMAGMCERNPHVCETAKAAASTVLIRARAGINVASEMMADDTPAQASEAPVIAKEEIRRPQVTVTGSISPTEEGERAVVRPYTPPVPQADIAASR</sequence>
<evidence type="ECO:0000256" key="1">
    <source>
        <dbReference type="SAM" id="MobiDB-lite"/>
    </source>
</evidence>
<comment type="caution">
    <text evidence="2">The sequence shown here is derived from an EMBL/GenBank/DDBJ whole genome shotgun (WGS) entry which is preliminary data.</text>
</comment>
<dbReference type="Proteomes" id="UP000053675">
    <property type="component" value="Unassembled WGS sequence"/>
</dbReference>
<dbReference type="Pfam" id="PF17264">
    <property type="entry name" value="DUF5330"/>
    <property type="match status" value="1"/>
</dbReference>
<dbReference type="InterPro" id="IPR035220">
    <property type="entry name" value="DUF5330"/>
</dbReference>
<proteinExistence type="predicted"/>
<dbReference type="PATRIC" id="fig|472175.3.peg.1714"/>
<accession>A0A084UCI3</accession>
<feature type="region of interest" description="Disordered" evidence="1">
    <location>
        <begin position="111"/>
        <end position="142"/>
    </location>
</feature>
<gene>
    <name evidence="2" type="ORF">EL18_01707</name>
</gene>
<name>A0A084UCI3_9HYPH</name>
<dbReference type="EMBL" id="JMQM01000001">
    <property type="protein sequence ID" value="KFB10669.1"/>
    <property type="molecule type" value="Genomic_DNA"/>
</dbReference>
<dbReference type="AlphaFoldDB" id="A0A084UCI3"/>
<protein>
    <recommendedName>
        <fullName evidence="4">DUF5330 domain-containing protein</fullName>
    </recommendedName>
</protein>
<reference evidence="2 3" key="1">
    <citation type="submission" date="2014-05" db="EMBL/GenBank/DDBJ databases">
        <title>Draft Genome Sequence of Nitratireductor basaltis Strain UMTGB225, A Marine Bacterium Isolated from Green Barrel Tunicate.</title>
        <authorList>
            <person name="Gan H.Y."/>
        </authorList>
    </citation>
    <scope>NUCLEOTIDE SEQUENCE [LARGE SCALE GENOMIC DNA]</scope>
    <source>
        <strain evidence="2 3">UMTGB225</strain>
    </source>
</reference>
<dbReference type="OrthoDB" id="7923950at2"/>
<dbReference type="STRING" id="472175.EL18_01707"/>
<dbReference type="RefSeq" id="WP_036481762.1">
    <property type="nucleotide sequence ID" value="NZ_JMQM01000001.1"/>
</dbReference>
<evidence type="ECO:0008006" key="4">
    <source>
        <dbReference type="Google" id="ProtNLM"/>
    </source>
</evidence>